<feature type="region of interest" description="Disordered" evidence="1">
    <location>
        <begin position="120"/>
        <end position="141"/>
    </location>
</feature>
<evidence type="ECO:0000313" key="5">
    <source>
        <dbReference type="WBParaSite" id="ACOC_0000263601-mRNA-1"/>
    </source>
</evidence>
<dbReference type="STRING" id="334426.A0A0R3PEV0"/>
<dbReference type="InterPro" id="IPR018152">
    <property type="entry name" value="SOD_Cu/Zn_BS"/>
</dbReference>
<dbReference type="InterPro" id="IPR036423">
    <property type="entry name" value="SOD-like_Cu/Zn_dom_sf"/>
</dbReference>
<dbReference type="Proteomes" id="UP000267027">
    <property type="component" value="Unassembled WGS sequence"/>
</dbReference>
<dbReference type="PROSITE" id="PS00087">
    <property type="entry name" value="SOD_CU_ZN_1"/>
    <property type="match status" value="1"/>
</dbReference>
<dbReference type="AlphaFoldDB" id="A0A0R3PEV0"/>
<organism evidence="5">
    <name type="scientific">Angiostrongylus costaricensis</name>
    <name type="common">Nematode worm</name>
    <dbReference type="NCBI Taxonomy" id="334426"/>
    <lineage>
        <taxon>Eukaryota</taxon>
        <taxon>Metazoa</taxon>
        <taxon>Ecdysozoa</taxon>
        <taxon>Nematoda</taxon>
        <taxon>Chromadorea</taxon>
        <taxon>Rhabditida</taxon>
        <taxon>Rhabditina</taxon>
        <taxon>Rhabditomorpha</taxon>
        <taxon>Strongyloidea</taxon>
        <taxon>Metastrongylidae</taxon>
        <taxon>Angiostrongylus</taxon>
    </lineage>
</organism>
<proteinExistence type="predicted"/>
<reference evidence="5" key="1">
    <citation type="submission" date="2017-02" db="UniProtKB">
        <authorList>
            <consortium name="WormBaseParasite"/>
        </authorList>
    </citation>
    <scope>IDENTIFICATION</scope>
</reference>
<dbReference type="PRINTS" id="PR00068">
    <property type="entry name" value="CUZNDISMTASE"/>
</dbReference>
<dbReference type="OrthoDB" id="2015551at2759"/>
<dbReference type="Pfam" id="PF00080">
    <property type="entry name" value="Sod_Cu"/>
    <property type="match status" value="1"/>
</dbReference>
<gene>
    <name evidence="3" type="ORF">ACOC_LOCUS2637</name>
</gene>
<feature type="compositionally biased region" description="Basic and acidic residues" evidence="1">
    <location>
        <begin position="120"/>
        <end position="130"/>
    </location>
</feature>
<reference evidence="3 4" key="2">
    <citation type="submission" date="2018-11" db="EMBL/GenBank/DDBJ databases">
        <authorList>
            <consortium name="Pathogen Informatics"/>
        </authorList>
    </citation>
    <scope>NUCLEOTIDE SEQUENCE [LARGE SCALE GENOMIC DNA]</scope>
    <source>
        <strain evidence="3 4">Costa Rica</strain>
    </source>
</reference>
<keyword evidence="4" id="KW-1185">Reference proteome</keyword>
<dbReference type="SUPFAM" id="SSF49329">
    <property type="entry name" value="Cu,Zn superoxide dismutase-like"/>
    <property type="match status" value="1"/>
</dbReference>
<dbReference type="EMBL" id="UYYA01000567">
    <property type="protein sequence ID" value="VDM54222.1"/>
    <property type="molecule type" value="Genomic_DNA"/>
</dbReference>
<evidence type="ECO:0000259" key="2">
    <source>
        <dbReference type="Pfam" id="PF00080"/>
    </source>
</evidence>
<protein>
    <submittedName>
        <fullName evidence="5">Superoxide dismutase</fullName>
    </submittedName>
</protein>
<feature type="domain" description="Superoxide dismutase copper/zinc binding" evidence="2">
    <location>
        <begin position="14"/>
        <end position="141"/>
    </location>
</feature>
<name>A0A0R3PEV0_ANGCS</name>
<evidence type="ECO:0000256" key="1">
    <source>
        <dbReference type="SAM" id="MobiDB-lite"/>
    </source>
</evidence>
<evidence type="ECO:0000313" key="3">
    <source>
        <dbReference type="EMBL" id="VDM54222.1"/>
    </source>
</evidence>
<accession>A0A0R3PEV0</accession>
<evidence type="ECO:0000313" key="4">
    <source>
        <dbReference type="Proteomes" id="UP000267027"/>
    </source>
</evidence>
<dbReference type="GO" id="GO:0006801">
    <property type="term" value="P:superoxide metabolic process"/>
    <property type="evidence" value="ECO:0007669"/>
    <property type="project" value="InterPro"/>
</dbReference>
<dbReference type="InterPro" id="IPR024134">
    <property type="entry name" value="SOD_Cu/Zn_/chaperone"/>
</dbReference>
<dbReference type="OMA" id="LHERRDN"/>
<dbReference type="Gene3D" id="2.60.40.200">
    <property type="entry name" value="Superoxide dismutase, copper/zinc binding domain"/>
    <property type="match status" value="1"/>
</dbReference>
<sequence>MFQAVPGGFSTAVIAFAGASTGLLPGDHGFHVHEFGDLSNRRLGAGLQYNLFISPHGGQDDPPPSTHVGDLGNIMTPVSPSLYFASGPTTFVIHDSFVTFTGNRGIVERAIVVHEKKDDLGRGRDAESRRTGNAGARIACG</sequence>
<dbReference type="PANTHER" id="PTHR10003">
    <property type="entry name" value="SUPEROXIDE DISMUTASE CU-ZN -RELATED"/>
    <property type="match status" value="1"/>
</dbReference>
<dbReference type="InterPro" id="IPR001424">
    <property type="entry name" value="SOD_Cu_Zn_dom"/>
</dbReference>
<dbReference type="GO" id="GO:0005507">
    <property type="term" value="F:copper ion binding"/>
    <property type="evidence" value="ECO:0007669"/>
    <property type="project" value="InterPro"/>
</dbReference>
<dbReference type="WBParaSite" id="ACOC_0000263601-mRNA-1">
    <property type="protein sequence ID" value="ACOC_0000263601-mRNA-1"/>
    <property type="gene ID" value="ACOC_0000263601"/>
</dbReference>